<protein>
    <submittedName>
        <fullName evidence="7">Trh1 protein</fullName>
    </submittedName>
</protein>
<dbReference type="eggNOG" id="KOG1607">
    <property type="taxonomic scope" value="Eukaryota"/>
</dbReference>
<keyword evidence="8" id="KW-1185">Reference proteome</keyword>
<dbReference type="GeneID" id="25568406"/>
<evidence type="ECO:0000256" key="5">
    <source>
        <dbReference type="SAM" id="Phobius"/>
    </source>
</evidence>
<name>A0A0L0DPZ3_THETB</name>
<evidence type="ECO:0000256" key="1">
    <source>
        <dbReference type="ARBA" id="ARBA00004141"/>
    </source>
</evidence>
<evidence type="ECO:0000256" key="3">
    <source>
        <dbReference type="ARBA" id="ARBA00022989"/>
    </source>
</evidence>
<dbReference type="PANTHER" id="PTHR12560:SF0">
    <property type="entry name" value="LD18904P"/>
    <property type="match status" value="1"/>
</dbReference>
<dbReference type="InterPro" id="IPR016439">
    <property type="entry name" value="Lag1/Lac1-like"/>
</dbReference>
<dbReference type="AlphaFoldDB" id="A0A0L0DPZ3"/>
<evidence type="ECO:0000313" key="7">
    <source>
        <dbReference type="EMBL" id="KNC54379.1"/>
    </source>
</evidence>
<feature type="transmembrane region" description="Helical" evidence="5">
    <location>
        <begin position="64"/>
        <end position="84"/>
    </location>
</feature>
<evidence type="ECO:0000313" key="8">
    <source>
        <dbReference type="Proteomes" id="UP000054408"/>
    </source>
</evidence>
<feature type="transmembrane region" description="Helical" evidence="5">
    <location>
        <begin position="135"/>
        <end position="153"/>
    </location>
</feature>
<dbReference type="GO" id="GO:0050291">
    <property type="term" value="F:sphingosine N-acyltransferase activity"/>
    <property type="evidence" value="ECO:0007669"/>
    <property type="project" value="InterPro"/>
</dbReference>
<dbReference type="Proteomes" id="UP000054408">
    <property type="component" value="Unassembled WGS sequence"/>
</dbReference>
<dbReference type="STRING" id="461836.A0A0L0DPZ3"/>
<accession>A0A0L0DPZ3</accession>
<comment type="subcellular location">
    <subcellularLocation>
        <location evidence="1">Membrane</location>
        <topology evidence="1">Multi-pass membrane protein</topology>
    </subcellularLocation>
</comment>
<feature type="transmembrane region" description="Helical" evidence="5">
    <location>
        <begin position="104"/>
        <end position="123"/>
    </location>
</feature>
<dbReference type="OMA" id="HNTERGP"/>
<evidence type="ECO:0000259" key="6">
    <source>
        <dbReference type="SMART" id="SM00724"/>
    </source>
</evidence>
<proteinExistence type="predicted"/>
<gene>
    <name evidence="7" type="ORF">AMSG_10098</name>
</gene>
<dbReference type="GO" id="GO:0005783">
    <property type="term" value="C:endoplasmic reticulum"/>
    <property type="evidence" value="ECO:0007669"/>
    <property type="project" value="TreeGrafter"/>
</dbReference>
<keyword evidence="2 5" id="KW-0812">Transmembrane</keyword>
<keyword evidence="3 5" id="KW-1133">Transmembrane helix</keyword>
<reference evidence="7 8" key="1">
    <citation type="submission" date="2010-05" db="EMBL/GenBank/DDBJ databases">
        <title>The Genome Sequence of Thecamonas trahens ATCC 50062.</title>
        <authorList>
            <consortium name="The Broad Institute Genome Sequencing Platform"/>
            <person name="Russ C."/>
            <person name="Cuomo C."/>
            <person name="Shea T."/>
            <person name="Young S.K."/>
            <person name="Zeng Q."/>
            <person name="Koehrsen M."/>
            <person name="Haas B."/>
            <person name="Borodovsky M."/>
            <person name="Guigo R."/>
            <person name="Alvarado L."/>
            <person name="Berlin A."/>
            <person name="Bochicchio J."/>
            <person name="Borenstein D."/>
            <person name="Chapman S."/>
            <person name="Chen Z."/>
            <person name="Freedman E."/>
            <person name="Gellesch M."/>
            <person name="Goldberg J."/>
            <person name="Griggs A."/>
            <person name="Gujja S."/>
            <person name="Heilman E."/>
            <person name="Heiman D."/>
            <person name="Hepburn T."/>
            <person name="Howarth C."/>
            <person name="Jen D."/>
            <person name="Larson L."/>
            <person name="Mehta T."/>
            <person name="Park D."/>
            <person name="Pearson M."/>
            <person name="Roberts A."/>
            <person name="Saif S."/>
            <person name="Shenoy N."/>
            <person name="Sisk P."/>
            <person name="Stolte C."/>
            <person name="Sykes S."/>
            <person name="Thomson T."/>
            <person name="Walk T."/>
            <person name="White J."/>
            <person name="Yandava C."/>
            <person name="Burger G."/>
            <person name="Gray M.W."/>
            <person name="Holland P.W.H."/>
            <person name="King N."/>
            <person name="Lang F.B.F."/>
            <person name="Roger A.J."/>
            <person name="Ruiz-Trillo I."/>
            <person name="Lander E."/>
            <person name="Nusbaum C."/>
        </authorList>
    </citation>
    <scope>NUCLEOTIDE SEQUENCE [LARGE SCALE GENOMIC DNA]</scope>
    <source>
        <strain evidence="7 8">ATCC 50062</strain>
    </source>
</reference>
<dbReference type="GO" id="GO:0016020">
    <property type="term" value="C:membrane"/>
    <property type="evidence" value="ECO:0007669"/>
    <property type="project" value="UniProtKB-SubCell"/>
</dbReference>
<dbReference type="EMBL" id="GL349489">
    <property type="protein sequence ID" value="KNC54379.1"/>
    <property type="molecule type" value="Genomic_DNA"/>
</dbReference>
<feature type="transmembrane region" description="Helical" evidence="5">
    <location>
        <begin position="16"/>
        <end position="33"/>
    </location>
</feature>
<sequence>MLGLDYGEYYAELSDYGVSLAVCIGITVVRLVIGKAVFTPAAEYVWGVKDKVSQAKFCDAAFKLLIWSACVCIGLITCWDKPWFLDSIRFWDYYPTPMTFDVRAYYLFELGWYFHQMLFLIVFESDTGKKRSDAIPMLIHHLATIGLISFSYLNGFSPVGCMIMLVHDIVDVPLEAALLTKEMGYDTLTDILFVNFPLLAHLPPRHLPLPPRPLGRLRARRPLAANRGPPGCRQAHLHLPALLLVPHPDAHVP</sequence>
<feature type="domain" description="TLC" evidence="6">
    <location>
        <begin position="55"/>
        <end position="251"/>
    </location>
</feature>
<dbReference type="RefSeq" id="XP_013753679.1">
    <property type="nucleotide sequence ID" value="XM_013898225.1"/>
</dbReference>
<dbReference type="OrthoDB" id="537032at2759"/>
<evidence type="ECO:0000256" key="4">
    <source>
        <dbReference type="ARBA" id="ARBA00023136"/>
    </source>
</evidence>
<dbReference type="PANTHER" id="PTHR12560">
    <property type="entry name" value="LONGEVITY ASSURANCE FACTOR 1 LAG1"/>
    <property type="match status" value="1"/>
</dbReference>
<keyword evidence="4 5" id="KW-0472">Membrane</keyword>
<dbReference type="Pfam" id="PF03798">
    <property type="entry name" value="TRAM_LAG1_CLN8"/>
    <property type="match status" value="1"/>
</dbReference>
<dbReference type="InterPro" id="IPR006634">
    <property type="entry name" value="TLC-dom"/>
</dbReference>
<organism evidence="7 8">
    <name type="scientific">Thecamonas trahens ATCC 50062</name>
    <dbReference type="NCBI Taxonomy" id="461836"/>
    <lineage>
        <taxon>Eukaryota</taxon>
        <taxon>Apusozoa</taxon>
        <taxon>Apusomonadida</taxon>
        <taxon>Apusomonadidae</taxon>
        <taxon>Thecamonas</taxon>
    </lineage>
</organism>
<evidence type="ECO:0000256" key="2">
    <source>
        <dbReference type="ARBA" id="ARBA00022692"/>
    </source>
</evidence>
<dbReference type="GO" id="GO:0046513">
    <property type="term" value="P:ceramide biosynthetic process"/>
    <property type="evidence" value="ECO:0007669"/>
    <property type="project" value="InterPro"/>
</dbReference>
<dbReference type="SMART" id="SM00724">
    <property type="entry name" value="TLC"/>
    <property type="match status" value="1"/>
</dbReference>